<dbReference type="GO" id="GO:0005737">
    <property type="term" value="C:cytoplasm"/>
    <property type="evidence" value="ECO:0007669"/>
    <property type="project" value="TreeGrafter"/>
</dbReference>
<reference evidence="2" key="2">
    <citation type="submission" date="2025-09" db="UniProtKB">
        <authorList>
            <consortium name="Ensembl"/>
        </authorList>
    </citation>
    <scope>IDENTIFICATION</scope>
</reference>
<dbReference type="GO" id="GO:0004865">
    <property type="term" value="F:protein serine/threonine phosphatase inhibitor activity"/>
    <property type="evidence" value="ECO:0007669"/>
    <property type="project" value="InterPro"/>
</dbReference>
<evidence type="ECO:0000313" key="3">
    <source>
        <dbReference type="Proteomes" id="UP000694381"/>
    </source>
</evidence>
<evidence type="ECO:0000313" key="2">
    <source>
        <dbReference type="Ensembl" id="ENSNGAP00000017707.1"/>
    </source>
</evidence>
<organism evidence="2 3">
    <name type="scientific">Nannospalax galili</name>
    <name type="common">Northern Israeli blind subterranean mole rat</name>
    <name type="synonym">Spalax galili</name>
    <dbReference type="NCBI Taxonomy" id="1026970"/>
    <lineage>
        <taxon>Eukaryota</taxon>
        <taxon>Metazoa</taxon>
        <taxon>Chordata</taxon>
        <taxon>Craniata</taxon>
        <taxon>Vertebrata</taxon>
        <taxon>Euteleostomi</taxon>
        <taxon>Mammalia</taxon>
        <taxon>Eutheria</taxon>
        <taxon>Euarchontoglires</taxon>
        <taxon>Glires</taxon>
        <taxon>Rodentia</taxon>
        <taxon>Myomorpha</taxon>
        <taxon>Muroidea</taxon>
        <taxon>Spalacidae</taxon>
        <taxon>Spalacinae</taxon>
        <taxon>Nannospalax</taxon>
    </lineage>
</organism>
<accession>A0A8C6RG85</accession>
<proteinExistence type="inferred from homology"/>
<dbReference type="PANTHER" id="PTHR22227:SF3">
    <property type="entry name" value="PABIR FAMILY MEMBER 1"/>
    <property type="match status" value="1"/>
</dbReference>
<reference evidence="2" key="1">
    <citation type="submission" date="2025-08" db="UniProtKB">
        <authorList>
            <consortium name="Ensembl"/>
        </authorList>
    </citation>
    <scope>IDENTIFICATION</scope>
</reference>
<dbReference type="PANTHER" id="PTHR22227">
    <property type="entry name" value="FAMILY WITH SEQUENCE SIMILARITY 122B ISOFORM X1"/>
    <property type="match status" value="1"/>
</dbReference>
<name>A0A8C6RG85_NANGA</name>
<dbReference type="GO" id="GO:0044818">
    <property type="term" value="P:mitotic G2/M transition checkpoint"/>
    <property type="evidence" value="ECO:0007669"/>
    <property type="project" value="TreeGrafter"/>
</dbReference>
<dbReference type="AlphaFoldDB" id="A0A8C6RG85"/>
<comment type="similarity">
    <text evidence="1">Belongs to the FAM122 family.</text>
</comment>
<keyword evidence="3" id="KW-1185">Reference proteome</keyword>
<dbReference type="Proteomes" id="UP000694381">
    <property type="component" value="Unassembled WGS sequence"/>
</dbReference>
<sequence>MSSNEQEPDSLQNFQLSSGFVRDIQMPQEKMEVDSVLPQNSATLDCSFHRTPTTAPLINGLCDNSQGFQPDMLNIRRNSSAFMNQHGLSFLPPHIRTSANRLYQIKQEEGIDIATRESMHEREMLNAMKIRQSLKESLNVNDNNTVRPLTIRNIDRTPITPVASPTRKTGK</sequence>
<dbReference type="GO" id="GO:0005634">
    <property type="term" value="C:nucleus"/>
    <property type="evidence" value="ECO:0007669"/>
    <property type="project" value="TreeGrafter"/>
</dbReference>
<dbReference type="OMA" id="RETMHER"/>
<protein>
    <submittedName>
        <fullName evidence="2">PABIR family member 3</fullName>
    </submittedName>
</protein>
<evidence type="ECO:0000256" key="1">
    <source>
        <dbReference type="ARBA" id="ARBA00006725"/>
    </source>
</evidence>
<dbReference type="GeneTree" id="ENSGT00390000015476"/>
<dbReference type="InterPro" id="IPR026716">
    <property type="entry name" value="PBIR1/2/3"/>
</dbReference>
<dbReference type="Ensembl" id="ENSNGAT00000023340.1">
    <property type="protein sequence ID" value="ENSNGAP00000017707.1"/>
    <property type="gene ID" value="ENSNGAG00000018050.1"/>
</dbReference>